<proteinExistence type="inferred from homology"/>
<comment type="similarity">
    <text evidence="1 2">Belongs to the small heat shock protein (HSP20) family.</text>
</comment>
<dbReference type="OrthoDB" id="6501243at2759"/>
<sequence length="308" mass="35662">MIIISQVEPISEPILDETYWLLSRFGSSSSSASMVNFFDWAKDEKIGDVHDTVPPIEYQNQYQKFLGLSRFSPDEIKVQLDRNNRQIIIDGHHERINEWETETFQFTKRILIPNKVDLDKLQCYYERNGLIMIQAPIEPLDEKSKHVKREIEVSQTVPIEPTFKNEADAESIENQANKNLADILPPKPIDESVFHSKQRKSELTKIPQGLVPVNEIPIRLIRRPIDQGILCPCCNGKGSRMEHWHAVTSGKNDHRHEDFHQNLPKFDPKKDHQPKNSKKISQTFDEASQNLKDAIDELQNVLPIETKK</sequence>
<dbReference type="SUPFAM" id="SSF49764">
    <property type="entry name" value="HSP20-like chaperones"/>
    <property type="match status" value="1"/>
</dbReference>
<dbReference type="Pfam" id="PF00011">
    <property type="entry name" value="HSP20"/>
    <property type="match status" value="1"/>
</dbReference>
<dbReference type="CDD" id="cd06526">
    <property type="entry name" value="metazoan_ACD"/>
    <property type="match status" value="1"/>
</dbReference>
<dbReference type="InterPro" id="IPR002068">
    <property type="entry name" value="A-crystallin/Hsp20_dom"/>
</dbReference>
<comment type="caution">
    <text evidence="4">The sequence shown here is derived from an EMBL/GenBank/DDBJ whole genome shotgun (WGS) entry which is preliminary data.</text>
</comment>
<dbReference type="VEuPathDB" id="VectorBase:SSCA010618"/>
<feature type="compositionally biased region" description="Basic and acidic residues" evidence="3">
    <location>
        <begin position="247"/>
        <end position="274"/>
    </location>
</feature>
<evidence type="ECO:0000313" key="5">
    <source>
        <dbReference type="Proteomes" id="UP000616769"/>
    </source>
</evidence>
<evidence type="ECO:0000313" key="4">
    <source>
        <dbReference type="EMBL" id="KPM09806.1"/>
    </source>
</evidence>
<reference evidence="4 5" key="1">
    <citation type="journal article" date="2015" name="Parasit. Vectors">
        <title>Draft genome of the scabies mite.</title>
        <authorList>
            <person name="Rider S.D.Jr."/>
            <person name="Morgan M.S."/>
            <person name="Arlian L.G."/>
        </authorList>
    </citation>
    <scope>NUCLEOTIDE SEQUENCE [LARGE SCALE GENOMIC DNA]</scope>
    <source>
        <strain evidence="4">Arlian Lab</strain>
    </source>
</reference>
<evidence type="ECO:0000256" key="1">
    <source>
        <dbReference type="PROSITE-ProRule" id="PRU00285"/>
    </source>
</evidence>
<name>A0A132AFQ3_SARSC</name>
<dbReference type="EMBL" id="JXLN01014112">
    <property type="protein sequence ID" value="KPM09806.1"/>
    <property type="molecule type" value="Genomic_DNA"/>
</dbReference>
<dbReference type="AlphaFoldDB" id="A0A132AFQ3"/>
<organism evidence="4 5">
    <name type="scientific">Sarcoptes scabiei</name>
    <name type="common">Itch mite</name>
    <name type="synonym">Acarus scabiei</name>
    <dbReference type="NCBI Taxonomy" id="52283"/>
    <lineage>
        <taxon>Eukaryota</taxon>
        <taxon>Metazoa</taxon>
        <taxon>Ecdysozoa</taxon>
        <taxon>Arthropoda</taxon>
        <taxon>Chelicerata</taxon>
        <taxon>Arachnida</taxon>
        <taxon>Acari</taxon>
        <taxon>Acariformes</taxon>
        <taxon>Sarcoptiformes</taxon>
        <taxon>Astigmata</taxon>
        <taxon>Psoroptidia</taxon>
        <taxon>Sarcoptoidea</taxon>
        <taxon>Sarcoptidae</taxon>
        <taxon>Sarcoptinae</taxon>
        <taxon>Sarcoptes</taxon>
    </lineage>
</organism>
<dbReference type="Gene3D" id="2.60.40.790">
    <property type="match status" value="1"/>
</dbReference>
<dbReference type="PROSITE" id="PS01031">
    <property type="entry name" value="SHSP"/>
    <property type="match status" value="1"/>
</dbReference>
<evidence type="ECO:0000256" key="3">
    <source>
        <dbReference type="SAM" id="MobiDB-lite"/>
    </source>
</evidence>
<protein>
    <submittedName>
        <fullName evidence="4">Lethal(2)essential for life-like protein</fullName>
    </submittedName>
</protein>
<dbReference type="InterPro" id="IPR008978">
    <property type="entry name" value="HSP20-like_chaperone"/>
</dbReference>
<gene>
    <name evidence="4" type="ORF">QR98_0083510</name>
</gene>
<feature type="region of interest" description="Disordered" evidence="3">
    <location>
        <begin position="247"/>
        <end position="285"/>
    </location>
</feature>
<accession>A0A132AFQ3</accession>
<evidence type="ECO:0000256" key="2">
    <source>
        <dbReference type="RuleBase" id="RU003616"/>
    </source>
</evidence>
<dbReference type="Proteomes" id="UP000616769">
    <property type="component" value="Unassembled WGS sequence"/>
</dbReference>